<evidence type="ECO:0000313" key="4">
    <source>
        <dbReference type="Proteomes" id="UP000654075"/>
    </source>
</evidence>
<dbReference type="OrthoDB" id="445556at2759"/>
<evidence type="ECO:0000313" key="2">
    <source>
        <dbReference type="EMBL" id="CAE8638978.1"/>
    </source>
</evidence>
<name>A0A813HL52_POLGL</name>
<dbReference type="EMBL" id="CAJNNW010008185">
    <property type="protein sequence ID" value="CAE8649806.1"/>
    <property type="molecule type" value="Genomic_DNA"/>
</dbReference>
<dbReference type="InterPro" id="IPR001623">
    <property type="entry name" value="DnaJ_domain"/>
</dbReference>
<reference evidence="2" key="1">
    <citation type="submission" date="2021-02" db="EMBL/GenBank/DDBJ databases">
        <authorList>
            <person name="Dougan E. K."/>
            <person name="Rhodes N."/>
            <person name="Thang M."/>
            <person name="Chan C."/>
        </authorList>
    </citation>
    <scope>NUCLEOTIDE SEQUENCE</scope>
</reference>
<accession>A0A813HL52</accession>
<sequence length="265" mass="30022">MTRSRRNSASTLARARSHGMCLVRWDRCRPITRLTMQEFLAMPSFWSVLGVEIDAEILVVKKAFLKMARIYHPDKGGCHRTMSFLTRVVEVLTDRVLRARYMEFGETLFKSPFANDRDINTTAPLVNVGFLKQLMKMQGAHEVTIGKFPFVEYLEAIIKNNVEQYAYKECALAQALGVRLRLTGKAPQYPILSLPRIVRNAAFKGTGLVELDLPASHGQQIYKYARQHGLPLDMLEAAFGNHEKIKGFRNSTEFQEAGMAPGKVK</sequence>
<comment type="caution">
    <text evidence="2">The sequence shown here is derived from an EMBL/GenBank/DDBJ whole genome shotgun (WGS) entry which is preliminary data.</text>
</comment>
<protein>
    <recommendedName>
        <fullName evidence="1">J domain-containing protein</fullName>
    </recommendedName>
</protein>
<dbReference type="Gene3D" id="1.10.287.110">
    <property type="entry name" value="DnaJ domain"/>
    <property type="match status" value="1"/>
</dbReference>
<dbReference type="InterPro" id="IPR036869">
    <property type="entry name" value="J_dom_sf"/>
</dbReference>
<evidence type="ECO:0000259" key="1">
    <source>
        <dbReference type="PROSITE" id="PS50076"/>
    </source>
</evidence>
<organism evidence="2 4">
    <name type="scientific">Polarella glacialis</name>
    <name type="common">Dinoflagellate</name>
    <dbReference type="NCBI Taxonomy" id="89957"/>
    <lineage>
        <taxon>Eukaryota</taxon>
        <taxon>Sar</taxon>
        <taxon>Alveolata</taxon>
        <taxon>Dinophyceae</taxon>
        <taxon>Suessiales</taxon>
        <taxon>Suessiaceae</taxon>
        <taxon>Polarella</taxon>
    </lineage>
</organism>
<feature type="domain" description="J" evidence="1">
    <location>
        <begin position="44"/>
        <end position="105"/>
    </location>
</feature>
<gene>
    <name evidence="2" type="ORF">PGLA1383_LOCUS54056</name>
    <name evidence="3" type="ORF">PGLA2088_LOCUS7753</name>
</gene>
<proteinExistence type="predicted"/>
<dbReference type="AlphaFoldDB" id="A0A813HL52"/>
<dbReference type="Proteomes" id="UP000626109">
    <property type="component" value="Unassembled WGS sequence"/>
</dbReference>
<dbReference type="EMBL" id="CAJNNV010032112">
    <property type="protein sequence ID" value="CAE8638978.1"/>
    <property type="molecule type" value="Genomic_DNA"/>
</dbReference>
<dbReference type="PROSITE" id="PS50076">
    <property type="entry name" value="DNAJ_2"/>
    <property type="match status" value="1"/>
</dbReference>
<dbReference type="Pfam" id="PF00226">
    <property type="entry name" value="DnaJ"/>
    <property type="match status" value="1"/>
</dbReference>
<dbReference type="CDD" id="cd06257">
    <property type="entry name" value="DnaJ"/>
    <property type="match status" value="1"/>
</dbReference>
<evidence type="ECO:0000313" key="3">
    <source>
        <dbReference type="EMBL" id="CAE8649806.1"/>
    </source>
</evidence>
<dbReference type="Proteomes" id="UP000654075">
    <property type="component" value="Unassembled WGS sequence"/>
</dbReference>
<dbReference type="SUPFAM" id="SSF46565">
    <property type="entry name" value="Chaperone J-domain"/>
    <property type="match status" value="1"/>
</dbReference>
<dbReference type="SMART" id="SM00271">
    <property type="entry name" value="DnaJ"/>
    <property type="match status" value="1"/>
</dbReference>
<keyword evidence="4" id="KW-1185">Reference proteome</keyword>